<dbReference type="PANTHER" id="PTHR39550:SF1">
    <property type="entry name" value="SLL0658 PROTEIN"/>
    <property type="match status" value="1"/>
</dbReference>
<organism evidence="1 2">
    <name type="scientific">Roseofilum casamattae BLCC-M143</name>
    <dbReference type="NCBI Taxonomy" id="3022442"/>
    <lineage>
        <taxon>Bacteria</taxon>
        <taxon>Bacillati</taxon>
        <taxon>Cyanobacteriota</taxon>
        <taxon>Cyanophyceae</taxon>
        <taxon>Desertifilales</taxon>
        <taxon>Desertifilaceae</taxon>
        <taxon>Roseofilum</taxon>
        <taxon>Roseofilum casamattae</taxon>
    </lineage>
</organism>
<name>A0ABT7C411_9CYAN</name>
<comment type="caution">
    <text evidence="1">The sequence shown here is derived from an EMBL/GenBank/DDBJ whole genome shotgun (WGS) entry which is preliminary data.</text>
</comment>
<sequence length="79" mass="8655">MRSRNSSSIAIALPADLLIIDERLGRRIASERGVPIIGTLGILDEAANRGPIDLADAIARLQLTNFRISRHIIEALLRN</sequence>
<dbReference type="InterPro" id="IPR021799">
    <property type="entry name" value="PIN-like_prokaryotic"/>
</dbReference>
<protein>
    <submittedName>
        <fullName evidence="1">DUF3368 domain-containing protein</fullName>
    </submittedName>
</protein>
<dbReference type="Proteomes" id="UP001232992">
    <property type="component" value="Unassembled WGS sequence"/>
</dbReference>
<proteinExistence type="predicted"/>
<dbReference type="EMBL" id="JAQOSQ010000038">
    <property type="protein sequence ID" value="MDJ1185526.1"/>
    <property type="molecule type" value="Genomic_DNA"/>
</dbReference>
<dbReference type="Pfam" id="PF11848">
    <property type="entry name" value="DUF3368"/>
    <property type="match status" value="1"/>
</dbReference>
<accession>A0ABT7C411</accession>
<evidence type="ECO:0000313" key="2">
    <source>
        <dbReference type="Proteomes" id="UP001232992"/>
    </source>
</evidence>
<evidence type="ECO:0000313" key="1">
    <source>
        <dbReference type="EMBL" id="MDJ1185526.1"/>
    </source>
</evidence>
<dbReference type="PANTHER" id="PTHR39550">
    <property type="entry name" value="SLL0658 PROTEIN"/>
    <property type="match status" value="1"/>
</dbReference>
<keyword evidence="2" id="KW-1185">Reference proteome</keyword>
<gene>
    <name evidence="1" type="ORF">PMH09_20275</name>
</gene>
<reference evidence="1 2" key="1">
    <citation type="submission" date="2023-01" db="EMBL/GenBank/DDBJ databases">
        <title>Novel diversity within Roseofilum (Cyanobacteria; Desertifilaceae) from marine benthic mats with descriptions of four novel species.</title>
        <authorList>
            <person name="Wang Y."/>
            <person name="Berthold D.E."/>
            <person name="Hu J."/>
            <person name="Lefler F.W."/>
            <person name="Laughinghouse H.D. IV."/>
        </authorList>
    </citation>
    <scope>NUCLEOTIDE SEQUENCE [LARGE SCALE GENOMIC DNA]</scope>
    <source>
        <strain evidence="1 2">BLCC-M143</strain>
    </source>
</reference>